<accession>A0A7W7HSU2</accession>
<proteinExistence type="predicted"/>
<evidence type="ECO:0000259" key="1">
    <source>
        <dbReference type="Pfam" id="PF03713"/>
    </source>
</evidence>
<dbReference type="EMBL" id="JACHNH010000001">
    <property type="protein sequence ID" value="MBB4760153.1"/>
    <property type="molecule type" value="Genomic_DNA"/>
</dbReference>
<comment type="caution">
    <text evidence="2">The sequence shown here is derived from an EMBL/GenBank/DDBJ whole genome shotgun (WGS) entry which is preliminary data.</text>
</comment>
<dbReference type="PANTHER" id="PTHR36933:SF1">
    <property type="entry name" value="SLL0788 PROTEIN"/>
    <property type="match status" value="1"/>
</dbReference>
<evidence type="ECO:0000313" key="3">
    <source>
        <dbReference type="Proteomes" id="UP000578112"/>
    </source>
</evidence>
<reference evidence="2 3" key="1">
    <citation type="submission" date="2020-08" db="EMBL/GenBank/DDBJ databases">
        <title>Sequencing the genomes of 1000 actinobacteria strains.</title>
        <authorList>
            <person name="Klenk H.-P."/>
        </authorList>
    </citation>
    <scope>NUCLEOTIDE SEQUENCE [LARGE SCALE GENOMIC DNA]</scope>
    <source>
        <strain evidence="2 3">DSM 43149</strain>
    </source>
</reference>
<dbReference type="PANTHER" id="PTHR36933">
    <property type="entry name" value="SLL0788 PROTEIN"/>
    <property type="match status" value="1"/>
</dbReference>
<dbReference type="InterPro" id="IPR005183">
    <property type="entry name" value="DUF305_CopM-like"/>
</dbReference>
<dbReference type="AlphaFoldDB" id="A0A7W7HSU2"/>
<name>A0A7W7HSU2_9ACTN</name>
<dbReference type="InterPro" id="IPR012347">
    <property type="entry name" value="Ferritin-like"/>
</dbReference>
<dbReference type="Proteomes" id="UP000578112">
    <property type="component" value="Unassembled WGS sequence"/>
</dbReference>
<dbReference type="RefSeq" id="WP_311772735.1">
    <property type="nucleotide sequence ID" value="NZ_JACHNH010000001.1"/>
</dbReference>
<organism evidence="2 3">
    <name type="scientific">Actinoplanes digitatis</name>
    <dbReference type="NCBI Taxonomy" id="1868"/>
    <lineage>
        <taxon>Bacteria</taxon>
        <taxon>Bacillati</taxon>
        <taxon>Actinomycetota</taxon>
        <taxon>Actinomycetes</taxon>
        <taxon>Micromonosporales</taxon>
        <taxon>Micromonosporaceae</taxon>
        <taxon>Actinoplanes</taxon>
    </lineage>
</organism>
<dbReference type="Gene3D" id="1.20.1260.10">
    <property type="match status" value="1"/>
</dbReference>
<protein>
    <submittedName>
        <fullName evidence="2">Uncharacterized protein (DUF305 family)</fullName>
    </submittedName>
</protein>
<sequence length="191" mass="20911">MWLAVVLALGLIAGLAIGFLVPRLSTPGDDSAEAGFLRDMSTHHAQAVEMSMIAHADSENSSVITLSSDIALTQHGQIGYMQSWLREWNLSPSSSEPPMAWMKDAEGSVKNGLMPGMATPQQLATLRAATGNDLNIQYLTLMRQHHLGGIHMAQEILEVSDDEDVTWLAETMVRSQQNEINLIDSMLKQLQ</sequence>
<gene>
    <name evidence="2" type="ORF">BJ971_000709</name>
</gene>
<evidence type="ECO:0000313" key="2">
    <source>
        <dbReference type="EMBL" id="MBB4760153.1"/>
    </source>
</evidence>
<feature type="domain" description="DUF305" evidence="1">
    <location>
        <begin position="33"/>
        <end position="187"/>
    </location>
</feature>
<dbReference type="Pfam" id="PF03713">
    <property type="entry name" value="DUF305"/>
    <property type="match status" value="1"/>
</dbReference>
<keyword evidence="3" id="KW-1185">Reference proteome</keyword>